<reference evidence="2 3" key="1">
    <citation type="submission" date="2014-04" db="EMBL/GenBank/DDBJ databases">
        <authorList>
            <consortium name="DOE Joint Genome Institute"/>
            <person name="Kuo A."/>
            <person name="Kohler A."/>
            <person name="Costa M.D."/>
            <person name="Nagy L.G."/>
            <person name="Floudas D."/>
            <person name="Copeland A."/>
            <person name="Barry K.W."/>
            <person name="Cichocki N."/>
            <person name="Veneault-Fourrey C."/>
            <person name="LaButti K."/>
            <person name="Lindquist E.A."/>
            <person name="Lipzen A."/>
            <person name="Lundell T."/>
            <person name="Morin E."/>
            <person name="Murat C."/>
            <person name="Sun H."/>
            <person name="Tunlid A."/>
            <person name="Henrissat B."/>
            <person name="Grigoriev I.V."/>
            <person name="Hibbett D.S."/>
            <person name="Martin F."/>
            <person name="Nordberg H.P."/>
            <person name="Cantor M.N."/>
            <person name="Hua S.X."/>
        </authorList>
    </citation>
    <scope>NUCLEOTIDE SEQUENCE [LARGE SCALE GENOMIC DNA]</scope>
    <source>
        <strain evidence="2 3">Marx 270</strain>
    </source>
</reference>
<organism evidence="2 3">
    <name type="scientific">Pisolithus tinctorius Marx 270</name>
    <dbReference type="NCBI Taxonomy" id="870435"/>
    <lineage>
        <taxon>Eukaryota</taxon>
        <taxon>Fungi</taxon>
        <taxon>Dikarya</taxon>
        <taxon>Basidiomycota</taxon>
        <taxon>Agaricomycotina</taxon>
        <taxon>Agaricomycetes</taxon>
        <taxon>Agaricomycetidae</taxon>
        <taxon>Boletales</taxon>
        <taxon>Sclerodermatineae</taxon>
        <taxon>Pisolithaceae</taxon>
        <taxon>Pisolithus</taxon>
    </lineage>
</organism>
<name>A0A0C3NAF9_PISTI</name>
<reference evidence="3" key="2">
    <citation type="submission" date="2015-01" db="EMBL/GenBank/DDBJ databases">
        <title>Evolutionary Origins and Diversification of the Mycorrhizal Mutualists.</title>
        <authorList>
            <consortium name="DOE Joint Genome Institute"/>
            <consortium name="Mycorrhizal Genomics Consortium"/>
            <person name="Kohler A."/>
            <person name="Kuo A."/>
            <person name="Nagy L.G."/>
            <person name="Floudas D."/>
            <person name="Copeland A."/>
            <person name="Barry K.W."/>
            <person name="Cichocki N."/>
            <person name="Veneault-Fourrey C."/>
            <person name="LaButti K."/>
            <person name="Lindquist E.A."/>
            <person name="Lipzen A."/>
            <person name="Lundell T."/>
            <person name="Morin E."/>
            <person name="Murat C."/>
            <person name="Riley R."/>
            <person name="Ohm R."/>
            <person name="Sun H."/>
            <person name="Tunlid A."/>
            <person name="Henrissat B."/>
            <person name="Grigoriev I.V."/>
            <person name="Hibbett D.S."/>
            <person name="Martin F."/>
        </authorList>
    </citation>
    <scope>NUCLEOTIDE SEQUENCE [LARGE SCALE GENOMIC DNA]</scope>
    <source>
        <strain evidence="3">Marx 270</strain>
    </source>
</reference>
<dbReference type="HOGENOM" id="CLU_1518485_0_0_1"/>
<feature type="region of interest" description="Disordered" evidence="1">
    <location>
        <begin position="103"/>
        <end position="123"/>
    </location>
</feature>
<dbReference type="Proteomes" id="UP000054217">
    <property type="component" value="Unassembled WGS sequence"/>
</dbReference>
<keyword evidence="3" id="KW-1185">Reference proteome</keyword>
<accession>A0A0C3NAF9</accession>
<proteinExistence type="predicted"/>
<dbReference type="EMBL" id="KN832019">
    <property type="protein sequence ID" value="KIN98089.1"/>
    <property type="molecule type" value="Genomic_DNA"/>
</dbReference>
<evidence type="ECO:0000256" key="1">
    <source>
        <dbReference type="SAM" id="MobiDB-lite"/>
    </source>
</evidence>
<evidence type="ECO:0000313" key="2">
    <source>
        <dbReference type="EMBL" id="KIN98089.1"/>
    </source>
</evidence>
<gene>
    <name evidence="2" type="ORF">M404DRAFT_31648</name>
</gene>
<protein>
    <submittedName>
        <fullName evidence="2">Uncharacterized protein</fullName>
    </submittedName>
</protein>
<dbReference type="AlphaFoldDB" id="A0A0C3NAF9"/>
<feature type="region of interest" description="Disordered" evidence="1">
    <location>
        <begin position="168"/>
        <end position="188"/>
    </location>
</feature>
<sequence>MLLPEALLRILVRFPKLLVAIAKRCSSATSHFLRYIFSFWNASVQKSRERKHFAKSNGDKCSPSIAPRNDIEKGEVEAGADFRSATIQRSSDRGLAQSQTISTVADAGRPQVSQTAEGRGSNRLILSSKPPFRKSMLLCDMVTGILSMLFVLDHPGFIARALRATQRKTEQEDAAPEPEATPQNHDRKTDVEKWVVFTDTFQKDIENINLLVG</sequence>
<dbReference type="InParanoid" id="A0A0C3NAF9"/>
<dbReference type="OrthoDB" id="2691416at2759"/>
<evidence type="ECO:0000313" key="3">
    <source>
        <dbReference type="Proteomes" id="UP000054217"/>
    </source>
</evidence>